<dbReference type="InterPro" id="IPR036236">
    <property type="entry name" value="Znf_C2H2_sf"/>
</dbReference>
<dbReference type="eggNOG" id="KOG1721">
    <property type="taxonomic scope" value="Eukaryota"/>
</dbReference>
<reference evidence="15" key="2">
    <citation type="submission" date="2025-08" db="UniProtKB">
        <authorList>
            <consortium name="Ensembl"/>
        </authorList>
    </citation>
    <scope>IDENTIFICATION</scope>
</reference>
<keyword evidence="5 11" id="KW-0863">Zinc-finger</keyword>
<dbReference type="SMART" id="SM00355">
    <property type="entry name" value="ZnF_C2H2"/>
    <property type="match status" value="4"/>
</dbReference>
<dbReference type="InterPro" id="IPR000210">
    <property type="entry name" value="BTB/POZ_dom"/>
</dbReference>
<feature type="domain" description="C2H2-type" evidence="14">
    <location>
        <begin position="428"/>
        <end position="456"/>
    </location>
</feature>
<dbReference type="CDD" id="cd18203">
    <property type="entry name" value="BTB_POZ_ZBTB12"/>
    <property type="match status" value="1"/>
</dbReference>
<keyword evidence="4" id="KW-0677">Repeat</keyword>
<evidence type="ECO:0000256" key="2">
    <source>
        <dbReference type="ARBA" id="ARBA00004123"/>
    </source>
</evidence>
<dbReference type="Proteomes" id="UP000008672">
    <property type="component" value="Unassembled WGS sequence"/>
</dbReference>
<evidence type="ECO:0000313" key="16">
    <source>
        <dbReference type="Proteomes" id="UP000008672"/>
    </source>
</evidence>
<dbReference type="Gene3D" id="3.30.160.60">
    <property type="entry name" value="Classic Zinc Finger"/>
    <property type="match status" value="3"/>
</dbReference>
<feature type="domain" description="BTB" evidence="13">
    <location>
        <begin position="33"/>
        <end position="97"/>
    </location>
</feature>
<gene>
    <name evidence="15" type="primary">ZBTB12</name>
</gene>
<dbReference type="AlphaFoldDB" id="H3AAU8"/>
<feature type="region of interest" description="Disordered" evidence="12">
    <location>
        <begin position="170"/>
        <end position="191"/>
    </location>
</feature>
<dbReference type="InterPro" id="IPR011333">
    <property type="entry name" value="SKP1/BTB/POZ_sf"/>
</dbReference>
<dbReference type="EMBL" id="AFYH01180343">
    <property type="status" value="NOT_ANNOTATED_CDS"/>
    <property type="molecule type" value="Genomic_DNA"/>
</dbReference>
<evidence type="ECO:0000313" key="15">
    <source>
        <dbReference type="Ensembl" id="ENSLACP00000006769.1"/>
    </source>
</evidence>
<feature type="compositionally biased region" description="Low complexity" evidence="12">
    <location>
        <begin position="298"/>
        <end position="327"/>
    </location>
</feature>
<evidence type="ECO:0000256" key="3">
    <source>
        <dbReference type="ARBA" id="ARBA00022723"/>
    </source>
</evidence>
<organism evidence="15 16">
    <name type="scientific">Latimeria chalumnae</name>
    <name type="common">Coelacanth</name>
    <dbReference type="NCBI Taxonomy" id="7897"/>
    <lineage>
        <taxon>Eukaryota</taxon>
        <taxon>Metazoa</taxon>
        <taxon>Chordata</taxon>
        <taxon>Craniata</taxon>
        <taxon>Vertebrata</taxon>
        <taxon>Euteleostomi</taxon>
        <taxon>Coelacanthiformes</taxon>
        <taxon>Coelacanthidae</taxon>
        <taxon>Latimeria</taxon>
    </lineage>
</organism>
<keyword evidence="6" id="KW-0862">Zinc</keyword>
<feature type="domain" description="C2H2-type" evidence="14">
    <location>
        <begin position="372"/>
        <end position="399"/>
    </location>
</feature>
<dbReference type="GO" id="GO:0008270">
    <property type="term" value="F:zinc ion binding"/>
    <property type="evidence" value="ECO:0007669"/>
    <property type="project" value="UniProtKB-KW"/>
</dbReference>
<evidence type="ECO:0000259" key="13">
    <source>
        <dbReference type="PROSITE" id="PS50097"/>
    </source>
</evidence>
<keyword evidence="16" id="KW-1185">Reference proteome</keyword>
<comment type="function">
    <text evidence="1">May be involved in transcriptional regulation.</text>
</comment>
<evidence type="ECO:0000256" key="4">
    <source>
        <dbReference type="ARBA" id="ARBA00022737"/>
    </source>
</evidence>
<dbReference type="Ensembl" id="ENSLACT00000006826.1">
    <property type="protein sequence ID" value="ENSLACP00000006769.1"/>
    <property type="gene ID" value="ENSLACG00000006007.1"/>
</dbReference>
<dbReference type="FunFam" id="3.30.160.60:FF:000100">
    <property type="entry name" value="Zinc finger 45-like"/>
    <property type="match status" value="1"/>
</dbReference>
<keyword evidence="7" id="KW-0805">Transcription regulation</keyword>
<dbReference type="STRING" id="7897.ENSLACP00000006769"/>
<dbReference type="Gene3D" id="3.30.710.10">
    <property type="entry name" value="Potassium Channel Kv1.1, Chain A"/>
    <property type="match status" value="1"/>
</dbReference>
<keyword evidence="8" id="KW-0238">DNA-binding</keyword>
<comment type="subcellular location">
    <subcellularLocation>
        <location evidence="2">Nucleus</location>
    </subcellularLocation>
</comment>
<dbReference type="SMART" id="SM00225">
    <property type="entry name" value="BTB"/>
    <property type="match status" value="1"/>
</dbReference>
<protein>
    <submittedName>
        <fullName evidence="15">Zinc finger and BTB domain containing 12</fullName>
    </submittedName>
</protein>
<keyword evidence="10" id="KW-0539">Nucleus</keyword>
<dbReference type="GO" id="GO:0000981">
    <property type="term" value="F:DNA-binding transcription factor activity, RNA polymerase II-specific"/>
    <property type="evidence" value="ECO:0007669"/>
    <property type="project" value="TreeGrafter"/>
</dbReference>
<dbReference type="PROSITE" id="PS50097">
    <property type="entry name" value="BTB"/>
    <property type="match status" value="1"/>
</dbReference>
<reference evidence="16" key="1">
    <citation type="submission" date="2011-08" db="EMBL/GenBank/DDBJ databases">
        <title>The draft genome of Latimeria chalumnae.</title>
        <authorList>
            <person name="Di Palma F."/>
            <person name="Alfoldi J."/>
            <person name="Johnson J."/>
            <person name="Berlin A."/>
            <person name="Gnerre S."/>
            <person name="Jaffe D."/>
            <person name="MacCallum I."/>
            <person name="Young S."/>
            <person name="Walker B.J."/>
            <person name="Lander E."/>
            <person name="Lindblad-Toh K."/>
        </authorList>
    </citation>
    <scope>NUCLEOTIDE SEQUENCE [LARGE SCALE GENOMIC DNA]</scope>
    <source>
        <strain evidence="16">Wild caught</strain>
    </source>
</reference>
<dbReference type="InParanoid" id="H3AAU8"/>
<dbReference type="Pfam" id="PF00096">
    <property type="entry name" value="zf-C2H2"/>
    <property type="match status" value="3"/>
</dbReference>
<sequence length="472" mass="52264">MAFGVEVLRFQLPGHEAATLRNMNQLRSEERFCDVTVVAESLKFRGHKVVLAACSPFLRDKFLLNPSSEVQVSLMHSSKIVADLLLSCYTGMLEFAVRDVVNYLTAASYLQMEHVVEKCRNALFQFIEPKISLKEEGASPGKSSFMVKRTKAGLSKEAKTFPRGSQILVKSELSQEECEEELEGKPEDEEIFNELENDEEDDEDDEDALSDICIVEVESATEMPKKEELHRAHASAESSEPDESQINSTMEGMSTEMERVEKASTQGVVKAHYSLLAEGGGEGLVVIPRGGREEGEVSAGSGECQSSSSSSANGGGAAAPAASSGRGYTCRKGKDLSKMFEGVKNIKCTKCEDFFTGIEKLVYHMRAAHLIFMCPRCGKQFNHSSNLNRHMNVHRGIKSHSCTICGKSFTQKSTLYDHMNLHSGERPYRCSYCDVRFAHKPAIRRHLKEQHGKTTAENFMDANLAEISVVVC</sequence>
<dbReference type="KEGG" id="lcm:102356787"/>
<evidence type="ECO:0000256" key="9">
    <source>
        <dbReference type="ARBA" id="ARBA00023163"/>
    </source>
</evidence>
<evidence type="ECO:0000256" key="8">
    <source>
        <dbReference type="ARBA" id="ARBA00023125"/>
    </source>
</evidence>
<dbReference type="FunFam" id="3.30.160.60:FF:001450">
    <property type="entry name" value="zinc finger protein 774"/>
    <property type="match status" value="1"/>
</dbReference>
<keyword evidence="9" id="KW-0804">Transcription</keyword>
<reference evidence="15" key="3">
    <citation type="submission" date="2025-09" db="UniProtKB">
        <authorList>
            <consortium name="Ensembl"/>
        </authorList>
    </citation>
    <scope>IDENTIFICATION</scope>
</reference>
<evidence type="ECO:0000256" key="10">
    <source>
        <dbReference type="ARBA" id="ARBA00023242"/>
    </source>
</evidence>
<feature type="compositionally biased region" description="Acidic residues" evidence="12">
    <location>
        <begin position="174"/>
        <end position="191"/>
    </location>
</feature>
<dbReference type="SUPFAM" id="SSF57667">
    <property type="entry name" value="beta-beta-alpha zinc fingers"/>
    <property type="match status" value="2"/>
</dbReference>
<dbReference type="HOGENOM" id="CLU_037856_0_0_1"/>
<dbReference type="InterPro" id="IPR013087">
    <property type="entry name" value="Znf_C2H2_type"/>
</dbReference>
<evidence type="ECO:0000256" key="12">
    <source>
        <dbReference type="SAM" id="MobiDB-lite"/>
    </source>
</evidence>
<evidence type="ECO:0000256" key="5">
    <source>
        <dbReference type="ARBA" id="ARBA00022771"/>
    </source>
</evidence>
<dbReference type="GO" id="GO:0005634">
    <property type="term" value="C:nucleus"/>
    <property type="evidence" value="ECO:0007669"/>
    <property type="project" value="UniProtKB-SubCell"/>
</dbReference>
<evidence type="ECO:0000256" key="11">
    <source>
        <dbReference type="PROSITE-ProRule" id="PRU00042"/>
    </source>
</evidence>
<dbReference type="GO" id="GO:0000978">
    <property type="term" value="F:RNA polymerase II cis-regulatory region sequence-specific DNA binding"/>
    <property type="evidence" value="ECO:0007669"/>
    <property type="project" value="TreeGrafter"/>
</dbReference>
<dbReference type="FunCoup" id="H3AAU8">
    <property type="interactions" value="931"/>
</dbReference>
<feature type="domain" description="C2H2-type" evidence="14">
    <location>
        <begin position="346"/>
        <end position="369"/>
    </location>
</feature>
<dbReference type="Pfam" id="PF00651">
    <property type="entry name" value="BTB"/>
    <property type="match status" value="1"/>
</dbReference>
<evidence type="ECO:0000256" key="7">
    <source>
        <dbReference type="ARBA" id="ARBA00023015"/>
    </source>
</evidence>
<feature type="region of interest" description="Disordered" evidence="12">
    <location>
        <begin position="218"/>
        <end position="259"/>
    </location>
</feature>
<dbReference type="PROSITE" id="PS50157">
    <property type="entry name" value="ZINC_FINGER_C2H2_2"/>
    <property type="match status" value="4"/>
</dbReference>
<dbReference type="InterPro" id="IPR050457">
    <property type="entry name" value="ZnFinger_BTB_dom_contain"/>
</dbReference>
<feature type="domain" description="C2H2-type" evidence="14">
    <location>
        <begin position="400"/>
        <end position="427"/>
    </location>
</feature>
<dbReference type="GeneTree" id="ENSGT00940000162418"/>
<dbReference type="OrthoDB" id="1405595at2759"/>
<evidence type="ECO:0000256" key="6">
    <source>
        <dbReference type="ARBA" id="ARBA00022833"/>
    </source>
</evidence>
<dbReference type="PROSITE" id="PS00028">
    <property type="entry name" value="ZINC_FINGER_C2H2_1"/>
    <property type="match status" value="3"/>
</dbReference>
<dbReference type="OMA" id="QDLWYLT"/>
<proteinExistence type="predicted"/>
<dbReference type="SUPFAM" id="SSF54695">
    <property type="entry name" value="POZ domain"/>
    <property type="match status" value="1"/>
</dbReference>
<dbReference type="PANTHER" id="PTHR46105">
    <property type="entry name" value="AGAP004733-PA"/>
    <property type="match status" value="1"/>
</dbReference>
<evidence type="ECO:0000259" key="14">
    <source>
        <dbReference type="PROSITE" id="PS50157"/>
    </source>
</evidence>
<dbReference type="PANTHER" id="PTHR46105:SF29">
    <property type="entry name" value="ZINC FINGER AND BTB DOMAIN CONTAINING 12"/>
    <property type="match status" value="1"/>
</dbReference>
<feature type="region of interest" description="Disordered" evidence="12">
    <location>
        <begin position="293"/>
        <end position="328"/>
    </location>
</feature>
<name>H3AAU8_LATCH</name>
<accession>H3AAU8</accession>
<dbReference type="GeneID" id="102356787"/>
<evidence type="ECO:0000256" key="1">
    <source>
        <dbReference type="ARBA" id="ARBA00003767"/>
    </source>
</evidence>
<keyword evidence="3" id="KW-0479">Metal-binding</keyword>